<dbReference type="AlphaFoldDB" id="A0AA89AVA1"/>
<name>A0AA89AVA1_9ASTE</name>
<dbReference type="InterPro" id="IPR053781">
    <property type="entry name" value="F-box_AtFBL13-like"/>
</dbReference>
<dbReference type="InterPro" id="IPR055411">
    <property type="entry name" value="LRR_FXL15/At3g58940/PEG3-like"/>
</dbReference>
<evidence type="ECO:0000313" key="3">
    <source>
        <dbReference type="Proteomes" id="UP001188597"/>
    </source>
</evidence>
<dbReference type="Proteomes" id="UP001188597">
    <property type="component" value="Unassembled WGS sequence"/>
</dbReference>
<dbReference type="CDD" id="cd22160">
    <property type="entry name" value="F-box_AtFBL13-like"/>
    <property type="match status" value="1"/>
</dbReference>
<dbReference type="InterPro" id="IPR032675">
    <property type="entry name" value="LRR_dom_sf"/>
</dbReference>
<dbReference type="Gene3D" id="3.80.10.10">
    <property type="entry name" value="Ribonuclease Inhibitor"/>
    <property type="match status" value="1"/>
</dbReference>
<organism evidence="2 3">
    <name type="scientific">Escallonia herrerae</name>
    <dbReference type="NCBI Taxonomy" id="1293975"/>
    <lineage>
        <taxon>Eukaryota</taxon>
        <taxon>Viridiplantae</taxon>
        <taxon>Streptophyta</taxon>
        <taxon>Embryophyta</taxon>
        <taxon>Tracheophyta</taxon>
        <taxon>Spermatophyta</taxon>
        <taxon>Magnoliopsida</taxon>
        <taxon>eudicotyledons</taxon>
        <taxon>Gunneridae</taxon>
        <taxon>Pentapetalae</taxon>
        <taxon>asterids</taxon>
        <taxon>campanulids</taxon>
        <taxon>Escalloniales</taxon>
        <taxon>Escalloniaceae</taxon>
        <taxon>Escallonia</taxon>
    </lineage>
</organism>
<sequence length="435" mass="50000">MAHIRGNRIRFSGNSDNDIISNLPPEILLEILDKLPTEDAMTTAILSPKWRNLWKILPRIELSDNMQKEREKKVVGMVNKFIKHYEGNKMKSFHVSLKYNTRKRKTYQSWIAFAATKNVEELHLDFHGDHRRAPPGLPPSFELPHNILNCASLVRLHLESIGLILLPAINLESLKELELVNSQLSDDATKVITKNCPKLESLVLRNCNRRRNLKITVAPQSNLSKLTIIEGYLLLSSNEISVNAPKVTKLNFLSGMWRSKYLIENVPAVTEARLSFDDMQFKVTKGIFYGEGTERKLDGLLENFQQAKVLHLCSKAITSMINPGKEFTSTRYFVSDVKFADDLAANSIFVGGKYWKTKHDAFKSCLQRLAAVEFVNLWGTYQTWDAKKFDPKKFFRACQDGYDLLIFLMENSPSFERFIFTTSKKQEEFPKLLFL</sequence>
<comment type="caution">
    <text evidence="2">The sequence shown here is derived from an EMBL/GenBank/DDBJ whole genome shotgun (WGS) entry which is preliminary data.</text>
</comment>
<dbReference type="InterPro" id="IPR036047">
    <property type="entry name" value="F-box-like_dom_sf"/>
</dbReference>
<proteinExistence type="predicted"/>
<dbReference type="EMBL" id="JAVXUP010001350">
    <property type="protein sequence ID" value="KAK3012766.1"/>
    <property type="molecule type" value="Genomic_DNA"/>
</dbReference>
<dbReference type="SUPFAM" id="SSF81383">
    <property type="entry name" value="F-box domain"/>
    <property type="match status" value="1"/>
</dbReference>
<dbReference type="Pfam" id="PF00646">
    <property type="entry name" value="F-box"/>
    <property type="match status" value="1"/>
</dbReference>
<accession>A0AA89AVA1</accession>
<dbReference type="Gene3D" id="1.20.1280.50">
    <property type="match status" value="1"/>
</dbReference>
<reference evidence="2" key="1">
    <citation type="submission" date="2022-12" db="EMBL/GenBank/DDBJ databases">
        <title>Draft genome assemblies for two species of Escallonia (Escalloniales).</title>
        <authorList>
            <person name="Chanderbali A."/>
            <person name="Dervinis C."/>
            <person name="Anghel I."/>
            <person name="Soltis D."/>
            <person name="Soltis P."/>
            <person name="Zapata F."/>
        </authorList>
    </citation>
    <scope>NUCLEOTIDE SEQUENCE</scope>
    <source>
        <strain evidence="2">UCBG64.0493</strain>
        <tissue evidence="2">Leaf</tissue>
    </source>
</reference>
<dbReference type="PROSITE" id="PS50181">
    <property type="entry name" value="FBOX"/>
    <property type="match status" value="1"/>
</dbReference>
<dbReference type="PANTHER" id="PTHR31293">
    <property type="entry name" value="RNI-LIKE SUPERFAMILY PROTEIN"/>
    <property type="match status" value="1"/>
</dbReference>
<dbReference type="SUPFAM" id="SSF52047">
    <property type="entry name" value="RNI-like"/>
    <property type="match status" value="1"/>
</dbReference>
<dbReference type="InterPro" id="IPR055294">
    <property type="entry name" value="FBL60-like"/>
</dbReference>
<evidence type="ECO:0000259" key="1">
    <source>
        <dbReference type="PROSITE" id="PS50181"/>
    </source>
</evidence>
<protein>
    <recommendedName>
        <fullName evidence="1">F-box domain-containing protein</fullName>
    </recommendedName>
</protein>
<dbReference type="Pfam" id="PF24758">
    <property type="entry name" value="LRR_At5g56370"/>
    <property type="match status" value="1"/>
</dbReference>
<dbReference type="SMART" id="SM00256">
    <property type="entry name" value="FBOX"/>
    <property type="match status" value="1"/>
</dbReference>
<keyword evidence="3" id="KW-1185">Reference proteome</keyword>
<gene>
    <name evidence="2" type="ORF">RJ639_009180</name>
</gene>
<feature type="domain" description="F-box" evidence="1">
    <location>
        <begin position="17"/>
        <end position="53"/>
    </location>
</feature>
<dbReference type="PANTHER" id="PTHR31293:SF12">
    <property type="entry name" value="RNI-LIKE SUPERFAMILY PROTEIN"/>
    <property type="match status" value="1"/>
</dbReference>
<evidence type="ECO:0000313" key="2">
    <source>
        <dbReference type="EMBL" id="KAK3012766.1"/>
    </source>
</evidence>
<dbReference type="InterPro" id="IPR001810">
    <property type="entry name" value="F-box_dom"/>
</dbReference>